<protein>
    <submittedName>
        <fullName evidence="2">Uncharacterized protein</fullName>
    </submittedName>
</protein>
<organism evidence="2 3">
    <name type="scientific">Aspergillus mulundensis</name>
    <dbReference type="NCBI Taxonomy" id="1810919"/>
    <lineage>
        <taxon>Eukaryota</taxon>
        <taxon>Fungi</taxon>
        <taxon>Dikarya</taxon>
        <taxon>Ascomycota</taxon>
        <taxon>Pezizomycotina</taxon>
        <taxon>Eurotiomycetes</taxon>
        <taxon>Eurotiomycetidae</taxon>
        <taxon>Eurotiales</taxon>
        <taxon>Aspergillaceae</taxon>
        <taxon>Aspergillus</taxon>
        <taxon>Aspergillus subgen. Nidulantes</taxon>
    </lineage>
</organism>
<comment type="caution">
    <text evidence="2">The sequence shown here is derived from an EMBL/GenBank/DDBJ whole genome shotgun (WGS) entry which is preliminary data.</text>
</comment>
<dbReference type="RefSeq" id="XP_026601847.1">
    <property type="nucleotide sequence ID" value="XM_026749815.1"/>
</dbReference>
<dbReference type="Proteomes" id="UP000256690">
    <property type="component" value="Unassembled WGS sequence"/>
</dbReference>
<evidence type="ECO:0000313" key="2">
    <source>
        <dbReference type="EMBL" id="RDW72627.1"/>
    </source>
</evidence>
<accession>A0A3D8RF12</accession>
<evidence type="ECO:0000313" key="3">
    <source>
        <dbReference type="Proteomes" id="UP000256690"/>
    </source>
</evidence>
<dbReference type="GeneID" id="38118169"/>
<feature type="region of interest" description="Disordered" evidence="1">
    <location>
        <begin position="1"/>
        <end position="40"/>
    </location>
</feature>
<proteinExistence type="predicted"/>
<reference evidence="2 3" key="1">
    <citation type="journal article" date="2018" name="IMA Fungus">
        <title>IMA Genome-F 9: Draft genome sequence of Annulohypoxylon stygium, Aspergillus mulundensis, Berkeleyomyces basicola (syn. Thielaviopsis basicola), Ceratocystis smalleyi, two Cercospora beticola strains, Coleophoma cylindrospora, Fusarium fracticaudum, Phialophora cf. hyalina, and Morchella septimelata.</title>
        <authorList>
            <person name="Wingfield B.D."/>
            <person name="Bills G.F."/>
            <person name="Dong Y."/>
            <person name="Huang W."/>
            <person name="Nel W.J."/>
            <person name="Swalarsk-Parry B.S."/>
            <person name="Vaghefi N."/>
            <person name="Wilken P.M."/>
            <person name="An Z."/>
            <person name="de Beer Z.W."/>
            <person name="De Vos L."/>
            <person name="Chen L."/>
            <person name="Duong T.A."/>
            <person name="Gao Y."/>
            <person name="Hammerbacher A."/>
            <person name="Kikkert J.R."/>
            <person name="Li Y."/>
            <person name="Li H."/>
            <person name="Li K."/>
            <person name="Li Q."/>
            <person name="Liu X."/>
            <person name="Ma X."/>
            <person name="Naidoo K."/>
            <person name="Pethybridge S.J."/>
            <person name="Sun J."/>
            <person name="Steenkamp E.T."/>
            <person name="van der Nest M.A."/>
            <person name="van Wyk S."/>
            <person name="Wingfield M.J."/>
            <person name="Xiong C."/>
            <person name="Yue Q."/>
            <person name="Zhang X."/>
        </authorList>
    </citation>
    <scope>NUCLEOTIDE SEQUENCE [LARGE SCALE GENOMIC DNA]</scope>
    <source>
        <strain evidence="2 3">DSM 5745</strain>
    </source>
</reference>
<evidence type="ECO:0000256" key="1">
    <source>
        <dbReference type="SAM" id="MobiDB-lite"/>
    </source>
</evidence>
<gene>
    <name evidence="2" type="ORF">DSM5745_07799</name>
</gene>
<dbReference type="AlphaFoldDB" id="A0A3D8RF12"/>
<name>A0A3D8RF12_9EURO</name>
<keyword evidence="3" id="KW-1185">Reference proteome</keyword>
<dbReference type="EMBL" id="PVWQ01000009">
    <property type="protein sequence ID" value="RDW72627.1"/>
    <property type="molecule type" value="Genomic_DNA"/>
</dbReference>
<sequence>MSPGHALNSLKDQALELEPSGGDSKSLPLGQSAATGPAIKRGPPELFINGYLDPQALLVLGHHAILVPTPDCRLDPDSTSGRSSGWLRKTVSAQSLPAVPITLPVPEVKEH</sequence>